<accession>A0ACD0P8G8</accession>
<evidence type="ECO:0000313" key="2">
    <source>
        <dbReference type="Proteomes" id="UP000245626"/>
    </source>
</evidence>
<proteinExistence type="predicted"/>
<organism evidence="1 2">
    <name type="scientific">Violaceomyces palustris</name>
    <dbReference type="NCBI Taxonomy" id="1673888"/>
    <lineage>
        <taxon>Eukaryota</taxon>
        <taxon>Fungi</taxon>
        <taxon>Dikarya</taxon>
        <taxon>Basidiomycota</taxon>
        <taxon>Ustilaginomycotina</taxon>
        <taxon>Ustilaginomycetes</taxon>
        <taxon>Violaceomycetales</taxon>
        <taxon>Violaceomycetaceae</taxon>
        <taxon>Violaceomyces</taxon>
    </lineage>
</organism>
<name>A0ACD0P8G8_9BASI</name>
<dbReference type="Proteomes" id="UP000245626">
    <property type="component" value="Unassembled WGS sequence"/>
</dbReference>
<protein>
    <submittedName>
        <fullName evidence="1">Signal recognition particle, SRP19 subunit</fullName>
    </submittedName>
</protein>
<reference evidence="1 2" key="1">
    <citation type="journal article" date="2018" name="Mol. Biol. Evol.">
        <title>Broad Genomic Sampling Reveals a Smut Pathogenic Ancestry of the Fungal Clade Ustilaginomycotina.</title>
        <authorList>
            <person name="Kijpornyongpan T."/>
            <person name="Mondo S.J."/>
            <person name="Barry K."/>
            <person name="Sandor L."/>
            <person name="Lee J."/>
            <person name="Lipzen A."/>
            <person name="Pangilinan J."/>
            <person name="LaButti K."/>
            <person name="Hainaut M."/>
            <person name="Henrissat B."/>
            <person name="Grigoriev I.V."/>
            <person name="Spatafora J.W."/>
            <person name="Aime M.C."/>
        </authorList>
    </citation>
    <scope>NUCLEOTIDE SEQUENCE [LARGE SCALE GENOMIC DNA]</scope>
    <source>
        <strain evidence="1 2">SA 807</strain>
    </source>
</reference>
<evidence type="ECO:0000313" key="1">
    <source>
        <dbReference type="EMBL" id="PWN54347.1"/>
    </source>
</evidence>
<dbReference type="EMBL" id="KZ819687">
    <property type="protein sequence ID" value="PWN54347.1"/>
    <property type="molecule type" value="Genomic_DNA"/>
</dbReference>
<sequence length="336" mass="36080">MPPKAVVEDFDDDTEFDLPGFPSSSGGGIGGSGANNAAAQMAAMQEMMSKMGGGAGGAGGVAGIDPSLASFGATRPPPINSPEKEAEHKRWITLYPIYFDAKRHYKKGSRRVNYEKSSINPQSLVIARAVQKLGLLLAHEPYKTHPQDWENPGRVKVKLFDEDGKPTHSTITSKKSLLDAVAELIQPQTGGKPPSIQPRVKRSKKAAPDSKGEQGGEKPADKEVVRRDRRNPNPNPLRQRLKSMNLPPLSERLPPHSPALDNGLLNMNLGEAMGGSLEGLGPLGGMLGGMGLGGDDDDEEDEEDEEGKKKPALTPQQQALANLGRRQKKKVIRVGR</sequence>
<keyword evidence="2" id="KW-1185">Reference proteome</keyword>
<gene>
    <name evidence="1" type="ORF">IE53DRAFT_383040</name>
</gene>